<evidence type="ECO:0000259" key="8">
    <source>
        <dbReference type="Pfam" id="PF17745"/>
    </source>
</evidence>
<dbReference type="STRING" id="933388.S7ZGI8"/>
<dbReference type="HOGENOM" id="CLU_057573_0_0_1"/>
<dbReference type="GO" id="GO:0032299">
    <property type="term" value="C:ribonuclease H2 complex"/>
    <property type="evidence" value="ECO:0007669"/>
    <property type="project" value="InterPro"/>
</dbReference>
<evidence type="ECO:0000256" key="5">
    <source>
        <dbReference type="ARBA" id="ARBA00033464"/>
    </source>
</evidence>
<evidence type="ECO:0000313" key="9">
    <source>
        <dbReference type="EMBL" id="EPS29795.1"/>
    </source>
</evidence>
<comment type="function">
    <text evidence="4">Non catalytic subunit of RNase H2, an endonuclease that specifically degrades the RNA of RNA:DNA hybrids. Participates in DNA replication, possibly by mediating the removal of lagging-strand Okazaki fragment RNA primers during DNA replication. Mediates the excision of single ribonucleotides from DNA:RNA duplexes.</text>
</comment>
<dbReference type="Pfam" id="PF17745">
    <property type="entry name" value="Ydr279_N"/>
    <property type="match status" value="1"/>
</dbReference>
<gene>
    <name evidence="9" type="ORF">PDE_04745</name>
</gene>
<keyword evidence="10" id="KW-1185">Reference proteome</keyword>
<sequence length="428" mass="46842">MPRTRSAAPLKQAQSTTVQHNSPLKSVDKPSRTFILPSNTSPDARLLSLPNPQSDGLSPYLFCPNRGLHEFTTIVAPTSAPRSILFTPKKYEQATPAAKIGDASAPASIAKKGELLIATPIDVAFFLIPLLSSSSKSGQSLYQPLDDIIDSHDDLSPHLRHVLYNESFRPVLLARAEAICDTVEAGDEKMFRFSESKVLQELLVKAKRMAKQGLPASLEERFVRQALATPLMSVKREDAMTGQGENGENGEKDPKSSGGENTETPDSPATLATTATPSISTPTGETTPVPLSVNEDSDEIRQLQRISIALSFMKESYLSSALCSKMDEMLALPDSPLDLKPLSERLRELVTLRAEAMASRNLSDFSRKRGLDDEEAENRAEKKRKKEEEEKKAKASLSRGVRDLQKVNTTGMKKMSDFFGKAAAKKKT</sequence>
<feature type="region of interest" description="Disordered" evidence="6">
    <location>
        <begin position="233"/>
        <end position="296"/>
    </location>
</feature>
<feature type="domain" description="Ribonuclease H2 subunit B wHTH" evidence="7">
    <location>
        <begin position="125"/>
        <end position="326"/>
    </location>
</feature>
<evidence type="ECO:0000256" key="3">
    <source>
        <dbReference type="ARBA" id="ARBA00023242"/>
    </source>
</evidence>
<feature type="compositionally biased region" description="Polar residues" evidence="6">
    <location>
        <begin position="12"/>
        <end position="24"/>
    </location>
</feature>
<dbReference type="InterPro" id="IPR019024">
    <property type="entry name" value="RNase_H2_suB_wHTH"/>
</dbReference>
<dbReference type="GO" id="GO:0006401">
    <property type="term" value="P:RNA catabolic process"/>
    <property type="evidence" value="ECO:0007669"/>
    <property type="project" value="TreeGrafter"/>
</dbReference>
<dbReference type="GO" id="GO:0005654">
    <property type="term" value="C:nucleoplasm"/>
    <property type="evidence" value="ECO:0007669"/>
    <property type="project" value="TreeGrafter"/>
</dbReference>
<dbReference type="InterPro" id="IPR041195">
    <property type="entry name" value="Rnh202_N"/>
</dbReference>
<dbReference type="Gene3D" id="1.10.20.120">
    <property type="match status" value="1"/>
</dbReference>
<dbReference type="InterPro" id="IPR040456">
    <property type="entry name" value="RNase_H2_suB"/>
</dbReference>
<name>S7ZGI8_PENO1</name>
<evidence type="ECO:0000256" key="4">
    <source>
        <dbReference type="ARBA" id="ARBA00024778"/>
    </source>
</evidence>
<dbReference type="AlphaFoldDB" id="S7ZGI8"/>
<comment type="subcellular location">
    <subcellularLocation>
        <location evidence="1">Nucleus</location>
    </subcellularLocation>
</comment>
<dbReference type="Proteomes" id="UP000019376">
    <property type="component" value="Unassembled WGS sequence"/>
</dbReference>
<feature type="compositionally biased region" description="Low complexity" evidence="6">
    <location>
        <begin position="264"/>
        <end position="283"/>
    </location>
</feature>
<evidence type="ECO:0000256" key="2">
    <source>
        <dbReference type="ARBA" id="ARBA00019062"/>
    </source>
</evidence>
<accession>S7ZGI8</accession>
<feature type="region of interest" description="Disordered" evidence="6">
    <location>
        <begin position="1"/>
        <end position="32"/>
    </location>
</feature>
<dbReference type="eggNOG" id="ENOG502SCDS">
    <property type="taxonomic scope" value="Eukaryota"/>
</dbReference>
<organism evidence="9 10">
    <name type="scientific">Penicillium oxalicum (strain 114-2 / CGMCC 5302)</name>
    <name type="common">Penicillium decumbens</name>
    <dbReference type="NCBI Taxonomy" id="933388"/>
    <lineage>
        <taxon>Eukaryota</taxon>
        <taxon>Fungi</taxon>
        <taxon>Dikarya</taxon>
        <taxon>Ascomycota</taxon>
        <taxon>Pezizomycotina</taxon>
        <taxon>Eurotiomycetes</taxon>
        <taxon>Eurotiomycetidae</taxon>
        <taxon>Eurotiales</taxon>
        <taxon>Aspergillaceae</taxon>
        <taxon>Penicillium</taxon>
    </lineage>
</organism>
<dbReference type="OrthoDB" id="29098at2759"/>
<protein>
    <recommendedName>
        <fullName evidence="2">Ribonuclease H2 subunit B</fullName>
    </recommendedName>
    <alternativeName>
        <fullName evidence="5">Ribonuclease HI subunit B</fullName>
    </alternativeName>
</protein>
<dbReference type="PhylomeDB" id="S7ZGI8"/>
<dbReference type="PANTHER" id="PTHR13383">
    <property type="entry name" value="RIBONUCLEASE H2 SUBUNIT B"/>
    <property type="match status" value="1"/>
</dbReference>
<evidence type="ECO:0000259" key="7">
    <source>
        <dbReference type="Pfam" id="PF09468"/>
    </source>
</evidence>
<feature type="domain" description="Rnh202 triple barrel" evidence="8">
    <location>
        <begin position="35"/>
        <end position="122"/>
    </location>
</feature>
<feature type="region of interest" description="Disordered" evidence="6">
    <location>
        <begin position="361"/>
        <end position="408"/>
    </location>
</feature>
<reference evidence="9 10" key="1">
    <citation type="journal article" date="2013" name="PLoS ONE">
        <title>Genomic and secretomic analyses reveal unique features of the lignocellulolytic enzyme system of Penicillium decumbens.</title>
        <authorList>
            <person name="Liu G."/>
            <person name="Zhang L."/>
            <person name="Wei X."/>
            <person name="Zou G."/>
            <person name="Qin Y."/>
            <person name="Ma L."/>
            <person name="Li J."/>
            <person name="Zheng H."/>
            <person name="Wang S."/>
            <person name="Wang C."/>
            <person name="Xun L."/>
            <person name="Zhao G.-P."/>
            <person name="Zhou Z."/>
            <person name="Qu Y."/>
        </authorList>
    </citation>
    <scope>NUCLEOTIDE SEQUENCE [LARGE SCALE GENOMIC DNA]</scope>
    <source>
        <strain evidence="10">114-2 / CGMCC 5302</strain>
    </source>
</reference>
<proteinExistence type="predicted"/>
<dbReference type="Pfam" id="PF09468">
    <property type="entry name" value="RNase_H2-Ydr279"/>
    <property type="match status" value="1"/>
</dbReference>
<evidence type="ECO:0000256" key="6">
    <source>
        <dbReference type="SAM" id="MobiDB-lite"/>
    </source>
</evidence>
<dbReference type="EMBL" id="KB644412">
    <property type="protein sequence ID" value="EPS29795.1"/>
    <property type="molecule type" value="Genomic_DNA"/>
</dbReference>
<evidence type="ECO:0000256" key="1">
    <source>
        <dbReference type="ARBA" id="ARBA00004123"/>
    </source>
</evidence>
<dbReference type="PANTHER" id="PTHR13383:SF11">
    <property type="entry name" value="RIBONUCLEASE H2 SUBUNIT B"/>
    <property type="match status" value="1"/>
</dbReference>
<evidence type="ECO:0000313" key="10">
    <source>
        <dbReference type="Proteomes" id="UP000019376"/>
    </source>
</evidence>
<keyword evidence="3" id="KW-0539">Nucleus</keyword>
<dbReference type="CDD" id="cd09270">
    <property type="entry name" value="RNase_H2-B"/>
    <property type="match status" value="1"/>
</dbReference>